<dbReference type="InterPro" id="IPR001633">
    <property type="entry name" value="EAL_dom"/>
</dbReference>
<evidence type="ECO:0000313" key="4">
    <source>
        <dbReference type="EMBL" id="MFC6007192.1"/>
    </source>
</evidence>
<reference evidence="5" key="1">
    <citation type="journal article" date="2019" name="Int. J. Syst. Evol. Microbiol.">
        <title>The Global Catalogue of Microorganisms (GCM) 10K type strain sequencing project: providing services to taxonomists for standard genome sequencing and annotation.</title>
        <authorList>
            <consortium name="The Broad Institute Genomics Platform"/>
            <consortium name="The Broad Institute Genome Sequencing Center for Infectious Disease"/>
            <person name="Wu L."/>
            <person name="Ma J."/>
        </authorList>
    </citation>
    <scope>NUCLEOTIDE SEQUENCE [LARGE SCALE GENOMIC DNA]</scope>
    <source>
        <strain evidence="5">KACC 14249</strain>
    </source>
</reference>
<name>A0ABW1JE64_9ACTN</name>
<dbReference type="PROSITE" id="PS50883">
    <property type="entry name" value="EAL"/>
    <property type="match status" value="1"/>
</dbReference>
<keyword evidence="1" id="KW-0472">Membrane</keyword>
<dbReference type="SMART" id="SM00267">
    <property type="entry name" value="GGDEF"/>
    <property type="match status" value="1"/>
</dbReference>
<dbReference type="PANTHER" id="PTHR33121:SF70">
    <property type="entry name" value="SIGNALING PROTEIN YKOW"/>
    <property type="match status" value="1"/>
</dbReference>
<evidence type="ECO:0000259" key="2">
    <source>
        <dbReference type="PROSITE" id="PS50883"/>
    </source>
</evidence>
<dbReference type="RefSeq" id="WP_345715998.1">
    <property type="nucleotide sequence ID" value="NZ_BAABFP010000004.1"/>
</dbReference>
<dbReference type="InterPro" id="IPR000160">
    <property type="entry name" value="GGDEF_dom"/>
</dbReference>
<feature type="transmembrane region" description="Helical" evidence="1">
    <location>
        <begin position="14"/>
        <end position="34"/>
    </location>
</feature>
<evidence type="ECO:0000256" key="1">
    <source>
        <dbReference type="SAM" id="Phobius"/>
    </source>
</evidence>
<dbReference type="Proteomes" id="UP001596189">
    <property type="component" value="Unassembled WGS sequence"/>
</dbReference>
<dbReference type="EMBL" id="JBHSRD010000003">
    <property type="protein sequence ID" value="MFC6007192.1"/>
    <property type="molecule type" value="Genomic_DNA"/>
</dbReference>
<protein>
    <submittedName>
        <fullName evidence="4">Bifunctional diguanylate cyclase/phosphodiesterase</fullName>
    </submittedName>
</protein>
<dbReference type="Pfam" id="PF00563">
    <property type="entry name" value="EAL"/>
    <property type="match status" value="1"/>
</dbReference>
<evidence type="ECO:0000259" key="3">
    <source>
        <dbReference type="PROSITE" id="PS50887"/>
    </source>
</evidence>
<dbReference type="NCBIfam" id="TIGR00254">
    <property type="entry name" value="GGDEF"/>
    <property type="match status" value="1"/>
</dbReference>
<dbReference type="SMART" id="SM00052">
    <property type="entry name" value="EAL"/>
    <property type="match status" value="1"/>
</dbReference>
<organism evidence="4 5">
    <name type="scientific">Angustibacter luteus</name>
    <dbReference type="NCBI Taxonomy" id="658456"/>
    <lineage>
        <taxon>Bacteria</taxon>
        <taxon>Bacillati</taxon>
        <taxon>Actinomycetota</taxon>
        <taxon>Actinomycetes</taxon>
        <taxon>Kineosporiales</taxon>
        <taxon>Kineosporiaceae</taxon>
    </lineage>
</organism>
<dbReference type="InterPro" id="IPR043128">
    <property type="entry name" value="Rev_trsase/Diguanyl_cyclase"/>
</dbReference>
<proteinExistence type="predicted"/>
<dbReference type="PANTHER" id="PTHR33121">
    <property type="entry name" value="CYCLIC DI-GMP PHOSPHODIESTERASE PDEF"/>
    <property type="match status" value="1"/>
</dbReference>
<feature type="domain" description="EAL" evidence="2">
    <location>
        <begin position="393"/>
        <end position="645"/>
    </location>
</feature>
<dbReference type="InterPro" id="IPR029787">
    <property type="entry name" value="Nucleotide_cyclase"/>
</dbReference>
<gene>
    <name evidence="4" type="ORF">ACFQDO_08625</name>
</gene>
<dbReference type="Gene3D" id="3.30.70.270">
    <property type="match status" value="1"/>
</dbReference>
<dbReference type="CDD" id="cd01949">
    <property type="entry name" value="GGDEF"/>
    <property type="match status" value="1"/>
</dbReference>
<comment type="caution">
    <text evidence="4">The sequence shown here is derived from an EMBL/GenBank/DDBJ whole genome shotgun (WGS) entry which is preliminary data.</text>
</comment>
<keyword evidence="1" id="KW-0812">Transmembrane</keyword>
<sequence>MGEHEPPTSSVGRVFVSFAALMLVVVVAMGVLLSTSFRAGAEQRALTAARSQAQMIGSNRIEPALKGQPATQHLGTDVIATLDQLSGRLKDDGRILRLRLRSPNGQVVFSDDGTGFGDAADGEALEAAEGHVEAELTRLNADDDRGALGVRAVEVYQPLADGALGVLEIYLPYAPIAAEVQAGVGRLYRDLSIGLGVLYLVLVGLALTTTRRLRQSATRNAYLAEHDPLTELANRRGFALAIERVTADPARPGGAVAVIDLDRFKEVNDSLGHHNGDALLLALSVRLQAAVGPHDLVARLGGDEFGIVLPRITDDAAAHRVLRQVLHELSAPLTLSGIALEPEASAGFVLIGEDGDDAATLLRRADIAMYAAKVRSAGVMRFERAQDHYDPERLAMVGELGRAMAQDELVLHFQPKVALDSGEVTGVEALLRWQHPRHGLLFPDRFLPLAEQTGLIDPLTDWVLDRALRQLTALGLPPQARVSVNVSARNLGQQPFADRVLDALGRNGIAAERLVLEITETAAFADLERASAVLRSLDEAGIAISLDDFGQGHTSIGHLSTLHLSELKIDRAFVGDMLTDLAHGAIVRSLVELAHNLGLTVVAEGVEDDDTREALRDLGCDEGQGYGIGRPVPAAQLTEWLSRNRHEPAAR</sequence>
<dbReference type="Gene3D" id="3.20.20.450">
    <property type="entry name" value="EAL domain"/>
    <property type="match status" value="1"/>
</dbReference>
<dbReference type="SUPFAM" id="SSF55073">
    <property type="entry name" value="Nucleotide cyclase"/>
    <property type="match status" value="1"/>
</dbReference>
<evidence type="ECO:0000313" key="5">
    <source>
        <dbReference type="Proteomes" id="UP001596189"/>
    </source>
</evidence>
<dbReference type="CDD" id="cd01948">
    <property type="entry name" value="EAL"/>
    <property type="match status" value="1"/>
</dbReference>
<keyword evidence="5" id="KW-1185">Reference proteome</keyword>
<dbReference type="Pfam" id="PF00990">
    <property type="entry name" value="GGDEF"/>
    <property type="match status" value="1"/>
</dbReference>
<keyword evidence="1" id="KW-1133">Transmembrane helix</keyword>
<accession>A0ABW1JE64</accession>
<feature type="domain" description="GGDEF" evidence="3">
    <location>
        <begin position="252"/>
        <end position="387"/>
    </location>
</feature>
<dbReference type="InterPro" id="IPR035919">
    <property type="entry name" value="EAL_sf"/>
</dbReference>
<dbReference type="SUPFAM" id="SSF141868">
    <property type="entry name" value="EAL domain-like"/>
    <property type="match status" value="1"/>
</dbReference>
<feature type="transmembrane region" description="Helical" evidence="1">
    <location>
        <begin position="191"/>
        <end position="209"/>
    </location>
</feature>
<dbReference type="InterPro" id="IPR050706">
    <property type="entry name" value="Cyclic-di-GMP_PDE-like"/>
</dbReference>
<dbReference type="PROSITE" id="PS50887">
    <property type="entry name" value="GGDEF"/>
    <property type="match status" value="1"/>
</dbReference>